<sequence length="116" mass="12623">MGARSGLALVPVSGVTPQRWDLHSARRGSSNQSMYTSTYSAQADYVVPGVPIYDYAGADVRLLWWRLPPIFQCSNNAALQRDPLQVMGDFKLICRGMQCVLLSCVPCIGMLDAAGV</sequence>
<dbReference type="Proteomes" id="UP000191518">
    <property type="component" value="Unassembled WGS sequence"/>
</dbReference>
<proteinExistence type="predicted"/>
<dbReference type="OrthoDB" id="10583659at2759"/>
<keyword evidence="2" id="KW-1185">Reference proteome</keyword>
<protein>
    <submittedName>
        <fullName evidence="1">Uncharacterized protein</fullName>
    </submittedName>
</protein>
<evidence type="ECO:0000313" key="2">
    <source>
        <dbReference type="Proteomes" id="UP000191518"/>
    </source>
</evidence>
<comment type="caution">
    <text evidence="1">The sequence shown here is derived from an EMBL/GenBank/DDBJ whole genome shotgun (WGS) entry which is preliminary data.</text>
</comment>
<name>A0A1V6S228_9EURO</name>
<gene>
    <name evidence="1" type="ORF">PENVUL_c011G07763</name>
</gene>
<evidence type="ECO:0000313" key="1">
    <source>
        <dbReference type="EMBL" id="OQE08095.1"/>
    </source>
</evidence>
<dbReference type="AlphaFoldDB" id="A0A1V6S228"/>
<reference evidence="2" key="1">
    <citation type="journal article" date="2017" name="Nat. Microbiol.">
        <title>Global analysis of biosynthetic gene clusters reveals vast potential of secondary metabolite production in Penicillium species.</title>
        <authorList>
            <person name="Nielsen J.C."/>
            <person name="Grijseels S."/>
            <person name="Prigent S."/>
            <person name="Ji B."/>
            <person name="Dainat J."/>
            <person name="Nielsen K.F."/>
            <person name="Frisvad J.C."/>
            <person name="Workman M."/>
            <person name="Nielsen J."/>
        </authorList>
    </citation>
    <scope>NUCLEOTIDE SEQUENCE [LARGE SCALE GENOMIC DNA]</scope>
    <source>
        <strain evidence="2">IBT 29486</strain>
    </source>
</reference>
<organism evidence="1 2">
    <name type="scientific">Penicillium vulpinum</name>
    <dbReference type="NCBI Taxonomy" id="29845"/>
    <lineage>
        <taxon>Eukaryota</taxon>
        <taxon>Fungi</taxon>
        <taxon>Dikarya</taxon>
        <taxon>Ascomycota</taxon>
        <taxon>Pezizomycotina</taxon>
        <taxon>Eurotiomycetes</taxon>
        <taxon>Eurotiomycetidae</taxon>
        <taxon>Eurotiales</taxon>
        <taxon>Aspergillaceae</taxon>
        <taxon>Penicillium</taxon>
    </lineage>
</organism>
<dbReference type="EMBL" id="MDYP01000011">
    <property type="protein sequence ID" value="OQE08095.1"/>
    <property type="molecule type" value="Genomic_DNA"/>
</dbReference>
<accession>A0A1V6S228</accession>